<dbReference type="Proteomes" id="UP000712600">
    <property type="component" value="Unassembled WGS sequence"/>
</dbReference>
<protein>
    <submittedName>
        <fullName evidence="1">Uncharacterized protein</fullName>
    </submittedName>
</protein>
<accession>A0A8S9PWX7</accession>
<dbReference type="AlphaFoldDB" id="A0A8S9PWX7"/>
<name>A0A8S9PWX7_BRACR</name>
<reference evidence="1" key="1">
    <citation type="submission" date="2019-12" db="EMBL/GenBank/DDBJ databases">
        <title>Genome sequencing and annotation of Brassica cretica.</title>
        <authorList>
            <person name="Studholme D.J."/>
            <person name="Sarris P."/>
        </authorList>
    </citation>
    <scope>NUCLEOTIDE SEQUENCE</scope>
    <source>
        <strain evidence="1">PFS-109/04</strain>
        <tissue evidence="1">Leaf</tissue>
    </source>
</reference>
<gene>
    <name evidence="1" type="ORF">F2Q69_00046678</name>
</gene>
<organism evidence="1 2">
    <name type="scientific">Brassica cretica</name>
    <name type="common">Mustard</name>
    <dbReference type="NCBI Taxonomy" id="69181"/>
    <lineage>
        <taxon>Eukaryota</taxon>
        <taxon>Viridiplantae</taxon>
        <taxon>Streptophyta</taxon>
        <taxon>Embryophyta</taxon>
        <taxon>Tracheophyta</taxon>
        <taxon>Spermatophyta</taxon>
        <taxon>Magnoliopsida</taxon>
        <taxon>eudicotyledons</taxon>
        <taxon>Gunneridae</taxon>
        <taxon>Pentapetalae</taxon>
        <taxon>rosids</taxon>
        <taxon>malvids</taxon>
        <taxon>Brassicales</taxon>
        <taxon>Brassicaceae</taxon>
        <taxon>Brassiceae</taxon>
        <taxon>Brassica</taxon>
    </lineage>
</organism>
<proteinExistence type="predicted"/>
<sequence>MSYVLLTKNRGALSIDVMMSRVDSAELTESPVSHRCRSPAAAAELRRRLTGKLAGGGAAVATISGGGACVSRAREGRFSGGAYGFVRDPIVTRLVPTASSRREEHDDGLGCTRFATVKKLWSIY</sequence>
<evidence type="ECO:0000313" key="1">
    <source>
        <dbReference type="EMBL" id="KAF3523066.1"/>
    </source>
</evidence>
<evidence type="ECO:0000313" key="2">
    <source>
        <dbReference type="Proteomes" id="UP000712600"/>
    </source>
</evidence>
<comment type="caution">
    <text evidence="1">The sequence shown here is derived from an EMBL/GenBank/DDBJ whole genome shotgun (WGS) entry which is preliminary data.</text>
</comment>
<dbReference type="EMBL" id="QGKX02001347">
    <property type="protein sequence ID" value="KAF3523066.1"/>
    <property type="molecule type" value="Genomic_DNA"/>
</dbReference>